<evidence type="ECO:0000256" key="4">
    <source>
        <dbReference type="ARBA" id="ARBA00022679"/>
    </source>
</evidence>
<evidence type="ECO:0000256" key="13">
    <source>
        <dbReference type="RuleBase" id="RU003785"/>
    </source>
</evidence>
<dbReference type="RefSeq" id="WP_149390924.1">
    <property type="nucleotide sequence ID" value="NZ_SMRS01000005.1"/>
</dbReference>
<dbReference type="EMBL" id="SMRS01000005">
    <property type="protein sequence ID" value="KAA0874744.1"/>
    <property type="molecule type" value="Genomic_DNA"/>
</dbReference>
<comment type="subunit">
    <text evidence="10">Monomer.</text>
</comment>
<feature type="region of interest" description="Interaction with substrate tRNA" evidence="10">
    <location>
        <begin position="163"/>
        <end position="167"/>
    </location>
</feature>
<comment type="caution">
    <text evidence="14">The sequence shown here is derived from an EMBL/GenBank/DDBJ whole genome shotgun (WGS) entry which is preliminary data.</text>
</comment>
<feature type="binding site" evidence="10">
    <location>
        <begin position="16"/>
        <end position="21"/>
    </location>
    <ligand>
        <name>substrate</name>
    </ligand>
</feature>
<evidence type="ECO:0000256" key="11">
    <source>
        <dbReference type="RuleBase" id="RU003783"/>
    </source>
</evidence>
<comment type="caution">
    <text evidence="10">Lacks conserved residue(s) required for the propagation of feature annotation.</text>
</comment>
<dbReference type="PANTHER" id="PTHR11088">
    <property type="entry name" value="TRNA DIMETHYLALLYLTRANSFERASE"/>
    <property type="match status" value="1"/>
</dbReference>
<comment type="function">
    <text evidence="2 10 12">Catalyzes the transfer of a dimethylallyl group onto the adenine at position 37 in tRNAs that read codons beginning with uridine, leading to the formation of N6-(dimethylallyl)adenosine (i(6)A).</text>
</comment>
<evidence type="ECO:0000256" key="5">
    <source>
        <dbReference type="ARBA" id="ARBA00022694"/>
    </source>
</evidence>
<sequence>MSNQEKPLAIFLMGPTASGKTDLALALADHLPVDLISVDSALVYRDMDIGTAKPDAQTLAAYPHALIDIRDPSETYSAADFCQDAQGLIQKTLAQGRIPLLVGGTMMYFNALQQGMADLPQADAQVRQTLLDKAEQEGDAQVYAELQAVDAMTAQRLQPSDRQRVHRALEVYYLTGIPLSQHFAQQQEQTLPFRVLALGLLPDNRAWLHQRIEQRFDLMLEQGFEEEVKHLYQRGDLHLGMPSIRCVGYRQMWQYLQGELSFDEMRYKGIVATRQLAKRQYTWLRGWPELQVLQGSPENNLKNALQLV</sequence>
<organism evidence="14 15">
    <name type="scientific">Nitrincola tapanii</name>
    <dbReference type="NCBI Taxonomy" id="1708751"/>
    <lineage>
        <taxon>Bacteria</taxon>
        <taxon>Pseudomonadati</taxon>
        <taxon>Pseudomonadota</taxon>
        <taxon>Gammaproteobacteria</taxon>
        <taxon>Oceanospirillales</taxon>
        <taxon>Oceanospirillaceae</taxon>
        <taxon>Nitrincola</taxon>
    </lineage>
</organism>
<name>A0A5A9W2K9_9GAMM</name>
<protein>
    <recommendedName>
        <fullName evidence="10">tRNA dimethylallyltransferase</fullName>
        <ecNumber evidence="10">2.5.1.75</ecNumber>
    </recommendedName>
    <alternativeName>
        <fullName evidence="10">Dimethylallyl diphosphate:tRNA dimethylallyltransferase</fullName>
        <shortName evidence="10">DMAPP:tRNA dimethylallyltransferase</shortName>
        <shortName evidence="10">DMATase</shortName>
    </alternativeName>
    <alternativeName>
        <fullName evidence="10">Isopentenyl-diphosphate:tRNA isopentenyltransferase</fullName>
        <shortName evidence="10">IPP transferase</shortName>
        <shortName evidence="10">IPPT</shortName>
        <shortName evidence="10">IPTase</shortName>
    </alternativeName>
</protein>
<feature type="site" description="Interaction with substrate tRNA" evidence="10">
    <location>
        <position position="127"/>
    </location>
</feature>
<keyword evidence="4 10" id="KW-0808">Transferase</keyword>
<dbReference type="GO" id="GO:0005524">
    <property type="term" value="F:ATP binding"/>
    <property type="evidence" value="ECO:0007669"/>
    <property type="project" value="UniProtKB-UniRule"/>
</dbReference>
<evidence type="ECO:0000256" key="1">
    <source>
        <dbReference type="ARBA" id="ARBA00001946"/>
    </source>
</evidence>
<accession>A0A5A9W2K9</accession>
<proteinExistence type="inferred from homology"/>
<keyword evidence="15" id="KW-1185">Reference proteome</keyword>
<keyword evidence="6 10" id="KW-0547">Nucleotide-binding</keyword>
<dbReference type="EC" id="2.5.1.75" evidence="10"/>
<feature type="binding site" evidence="10">
    <location>
        <begin position="14"/>
        <end position="21"/>
    </location>
    <ligand>
        <name>ATP</name>
        <dbReference type="ChEBI" id="CHEBI:30616"/>
    </ligand>
</feature>
<evidence type="ECO:0000256" key="6">
    <source>
        <dbReference type="ARBA" id="ARBA00022741"/>
    </source>
</evidence>
<keyword evidence="7 10" id="KW-0067">ATP-binding</keyword>
<feature type="site" description="Interaction with substrate tRNA" evidence="10">
    <location>
        <position position="105"/>
    </location>
</feature>
<comment type="catalytic activity">
    <reaction evidence="9 10 11">
        <text>adenosine(37) in tRNA + dimethylallyl diphosphate = N(6)-dimethylallyladenosine(37) in tRNA + diphosphate</text>
        <dbReference type="Rhea" id="RHEA:26482"/>
        <dbReference type="Rhea" id="RHEA-COMP:10162"/>
        <dbReference type="Rhea" id="RHEA-COMP:10375"/>
        <dbReference type="ChEBI" id="CHEBI:33019"/>
        <dbReference type="ChEBI" id="CHEBI:57623"/>
        <dbReference type="ChEBI" id="CHEBI:74411"/>
        <dbReference type="ChEBI" id="CHEBI:74415"/>
        <dbReference type="EC" id="2.5.1.75"/>
    </reaction>
</comment>
<dbReference type="Gene3D" id="1.10.20.140">
    <property type="match status" value="1"/>
</dbReference>
<evidence type="ECO:0000256" key="7">
    <source>
        <dbReference type="ARBA" id="ARBA00022840"/>
    </source>
</evidence>
<keyword evidence="5 10" id="KW-0819">tRNA processing</keyword>
<evidence type="ECO:0000256" key="8">
    <source>
        <dbReference type="ARBA" id="ARBA00022842"/>
    </source>
</evidence>
<keyword evidence="8 10" id="KW-0460">Magnesium</keyword>
<evidence type="ECO:0000256" key="9">
    <source>
        <dbReference type="ARBA" id="ARBA00049563"/>
    </source>
</evidence>
<dbReference type="InterPro" id="IPR018022">
    <property type="entry name" value="IPT"/>
</dbReference>
<comment type="similarity">
    <text evidence="3 10 13">Belongs to the IPP transferase family.</text>
</comment>
<dbReference type="InterPro" id="IPR027417">
    <property type="entry name" value="P-loop_NTPase"/>
</dbReference>
<dbReference type="GO" id="GO:0006400">
    <property type="term" value="P:tRNA modification"/>
    <property type="evidence" value="ECO:0007669"/>
    <property type="project" value="TreeGrafter"/>
</dbReference>
<reference evidence="14 15" key="1">
    <citation type="submission" date="2019-03" db="EMBL/GenBank/DDBJ databases">
        <title>Nitrincola sp. nov. isolated from an Indian soda lake.</title>
        <authorList>
            <person name="Joshi A."/>
            <person name="Thite S.V."/>
            <person name="Joseph N."/>
            <person name="Dhotre D."/>
            <person name="Moorthy M."/>
            <person name="Shouche Y.S."/>
        </authorList>
    </citation>
    <scope>NUCLEOTIDE SEQUENCE [LARGE SCALE GENOMIC DNA]</scope>
    <source>
        <strain evidence="14 15">MEB193</strain>
    </source>
</reference>
<dbReference type="AlphaFoldDB" id="A0A5A9W2K9"/>
<comment type="cofactor">
    <cofactor evidence="1 10">
        <name>Mg(2+)</name>
        <dbReference type="ChEBI" id="CHEBI:18420"/>
    </cofactor>
</comment>
<feature type="region of interest" description="Interaction with substrate tRNA" evidence="10">
    <location>
        <begin position="245"/>
        <end position="250"/>
    </location>
</feature>
<evidence type="ECO:0000256" key="2">
    <source>
        <dbReference type="ARBA" id="ARBA00003213"/>
    </source>
</evidence>
<evidence type="ECO:0000256" key="10">
    <source>
        <dbReference type="HAMAP-Rule" id="MF_00185"/>
    </source>
</evidence>
<evidence type="ECO:0000313" key="15">
    <source>
        <dbReference type="Proteomes" id="UP000325302"/>
    </source>
</evidence>
<feature type="region of interest" description="Interaction with substrate tRNA" evidence="10">
    <location>
        <begin position="39"/>
        <end position="42"/>
    </location>
</feature>
<evidence type="ECO:0000313" key="14">
    <source>
        <dbReference type="EMBL" id="KAA0874744.1"/>
    </source>
</evidence>
<dbReference type="Proteomes" id="UP000325302">
    <property type="component" value="Unassembled WGS sequence"/>
</dbReference>
<dbReference type="HAMAP" id="MF_00185">
    <property type="entry name" value="IPP_trans"/>
    <property type="match status" value="1"/>
</dbReference>
<dbReference type="OrthoDB" id="9776390at2"/>
<dbReference type="NCBIfam" id="TIGR00174">
    <property type="entry name" value="miaA"/>
    <property type="match status" value="1"/>
</dbReference>
<dbReference type="Pfam" id="PF01715">
    <property type="entry name" value="IPPT"/>
    <property type="match status" value="1"/>
</dbReference>
<dbReference type="Gene3D" id="3.40.50.300">
    <property type="entry name" value="P-loop containing nucleotide triphosphate hydrolases"/>
    <property type="match status" value="1"/>
</dbReference>
<dbReference type="PANTHER" id="PTHR11088:SF60">
    <property type="entry name" value="TRNA DIMETHYLALLYLTRANSFERASE"/>
    <property type="match status" value="1"/>
</dbReference>
<dbReference type="GO" id="GO:0052381">
    <property type="term" value="F:tRNA dimethylallyltransferase activity"/>
    <property type="evidence" value="ECO:0007669"/>
    <property type="project" value="UniProtKB-UniRule"/>
</dbReference>
<dbReference type="InterPro" id="IPR039657">
    <property type="entry name" value="Dimethylallyltransferase"/>
</dbReference>
<gene>
    <name evidence="10 14" type="primary">miaA</name>
    <name evidence="14" type="ORF">E1H14_07970</name>
</gene>
<dbReference type="SUPFAM" id="SSF52540">
    <property type="entry name" value="P-loop containing nucleoside triphosphate hydrolases"/>
    <property type="match status" value="2"/>
</dbReference>
<evidence type="ECO:0000256" key="12">
    <source>
        <dbReference type="RuleBase" id="RU003784"/>
    </source>
</evidence>
<evidence type="ECO:0000256" key="3">
    <source>
        <dbReference type="ARBA" id="ARBA00005842"/>
    </source>
</evidence>